<dbReference type="Gene3D" id="2.60.40.1090">
    <property type="entry name" value="Fimbrial-type adhesion domain"/>
    <property type="match status" value="1"/>
</dbReference>
<evidence type="ECO:0000313" key="8">
    <source>
        <dbReference type="Proteomes" id="UP000276345"/>
    </source>
</evidence>
<dbReference type="Proteomes" id="UP000276345">
    <property type="component" value="Chromosome"/>
</dbReference>
<proteinExistence type="inferred from homology"/>
<organism evidence="7 8">
    <name type="scientific">Salmonella enterica subsp. enterica serovar Sanjuan</name>
    <dbReference type="NCBI Taxonomy" id="1160765"/>
    <lineage>
        <taxon>Bacteria</taxon>
        <taxon>Pseudomonadati</taxon>
        <taxon>Pseudomonadota</taxon>
        <taxon>Gammaproteobacteria</taxon>
        <taxon>Enterobacterales</taxon>
        <taxon>Enterobacteriaceae</taxon>
        <taxon>Salmonella</taxon>
    </lineage>
</organism>
<keyword evidence="5" id="KW-0472">Membrane</keyword>
<dbReference type="PANTHER" id="PTHR33420">
    <property type="entry name" value="FIMBRIAL SUBUNIT ELFA-RELATED"/>
    <property type="match status" value="1"/>
</dbReference>
<dbReference type="SUPFAM" id="SSF49401">
    <property type="entry name" value="Bacterial adhesins"/>
    <property type="match status" value="1"/>
</dbReference>
<keyword evidence="4" id="KW-0281">Fimbrium</keyword>
<dbReference type="InterPro" id="IPR050263">
    <property type="entry name" value="Bact_Fimbrial_Adh_Pro"/>
</dbReference>
<dbReference type="EMBL" id="LR134142">
    <property type="protein sequence ID" value="VEA08977.1"/>
    <property type="molecule type" value="Genomic_DNA"/>
</dbReference>
<keyword evidence="5" id="KW-1133">Transmembrane helix</keyword>
<name>A0A3S4GA89_SALET</name>
<gene>
    <name evidence="7" type="primary">sfaA_1</name>
    <name evidence="7" type="ORF">NCTC7406_04201</name>
</gene>
<accession>A0A3S4GA89</accession>
<evidence type="ECO:0000313" key="7">
    <source>
        <dbReference type="EMBL" id="VEA08977.1"/>
    </source>
</evidence>
<dbReference type="InterPro" id="IPR000259">
    <property type="entry name" value="Adhesion_dom_fimbrial"/>
</dbReference>
<dbReference type="GO" id="GO:0009289">
    <property type="term" value="C:pilus"/>
    <property type="evidence" value="ECO:0007669"/>
    <property type="project" value="UniProtKB-SubCell"/>
</dbReference>
<evidence type="ECO:0000256" key="4">
    <source>
        <dbReference type="ARBA" id="ARBA00023263"/>
    </source>
</evidence>
<feature type="domain" description="Fimbrial-type adhesion" evidence="6">
    <location>
        <begin position="225"/>
        <end position="364"/>
    </location>
</feature>
<reference evidence="7 8" key="1">
    <citation type="submission" date="2018-12" db="EMBL/GenBank/DDBJ databases">
        <authorList>
            <consortium name="Pathogen Informatics"/>
        </authorList>
    </citation>
    <scope>NUCLEOTIDE SEQUENCE [LARGE SCALE GENOMIC DNA]</scope>
    <source>
        <strain evidence="7 8">NCTC7406</strain>
    </source>
</reference>
<dbReference type="Gene3D" id="2.60.40.3310">
    <property type="match status" value="1"/>
</dbReference>
<evidence type="ECO:0000259" key="6">
    <source>
        <dbReference type="Pfam" id="PF00419"/>
    </source>
</evidence>
<evidence type="ECO:0000256" key="1">
    <source>
        <dbReference type="ARBA" id="ARBA00004561"/>
    </source>
</evidence>
<sequence>MLSPHFLSTIANFFGGRGCKYCYPEKQGCYRMNQRKKGIFRALFIALILSVANVVFQQARAGCSFANPDADPTILFTLPAQFVIESDTPVGTIVYSGETVGESHGLTCDSSVWLREGYTALTDADYSGVLAGVYKTTVPGIGFRAARSEDQTATFTEENMITPMHTIGMTGNWVSYDSTYHVGVELVVIGAVQPGTLDTSKFNADYYMGNLAAAKLRFAPTAINVISNTCNLLSKNVNVLLNSVESGSLSQGYSAVLTDDSFKIDVANCAAGTRIDYKFTRAGSTGVTDGNILRIAEGEGAASGVGIQILDKNNQVLSFDQEYTGIEGARGQGTEEIAFKARYVKIGTVRPGQVDAVATFEVYYR</sequence>
<comment type="similarity">
    <text evidence="2">Belongs to the fimbrial protein family.</text>
</comment>
<protein>
    <submittedName>
        <fullName evidence="7">Type 1 fimbrae adaptor subunit FimF</fullName>
    </submittedName>
</protein>
<dbReference type="AlphaFoldDB" id="A0A3S4GA89"/>
<keyword evidence="5" id="KW-0812">Transmembrane</keyword>
<dbReference type="GO" id="GO:0043709">
    <property type="term" value="P:cell adhesion involved in single-species biofilm formation"/>
    <property type="evidence" value="ECO:0007669"/>
    <property type="project" value="TreeGrafter"/>
</dbReference>
<evidence type="ECO:0000256" key="5">
    <source>
        <dbReference type="SAM" id="Phobius"/>
    </source>
</evidence>
<feature type="transmembrane region" description="Helical" evidence="5">
    <location>
        <begin position="38"/>
        <end position="56"/>
    </location>
</feature>
<evidence type="ECO:0000256" key="3">
    <source>
        <dbReference type="ARBA" id="ARBA00022729"/>
    </source>
</evidence>
<dbReference type="PANTHER" id="PTHR33420:SF3">
    <property type="entry name" value="FIMBRIAL SUBUNIT ELFA"/>
    <property type="match status" value="1"/>
</dbReference>
<dbReference type="InterPro" id="IPR036937">
    <property type="entry name" value="Adhesion_dom_fimbrial_sf"/>
</dbReference>
<comment type="subcellular location">
    <subcellularLocation>
        <location evidence="1">Fimbrium</location>
    </subcellularLocation>
</comment>
<evidence type="ECO:0000256" key="2">
    <source>
        <dbReference type="ARBA" id="ARBA00006671"/>
    </source>
</evidence>
<dbReference type="InterPro" id="IPR008966">
    <property type="entry name" value="Adhesion_dom_sf"/>
</dbReference>
<keyword evidence="3" id="KW-0732">Signal</keyword>
<dbReference type="Pfam" id="PF00419">
    <property type="entry name" value="Fimbrial"/>
    <property type="match status" value="1"/>
</dbReference>